<sequence>MTEYMVRFIVGGLLISLFAIIGDVVRPKSFAGLFGAAPSVALATLGIAWAQYGSLYAGVQASSMVLGGIALLCYSIAVCQILMRTRAGALTATLASLPVWLVVALGLHAVIRG</sequence>
<keyword evidence="1" id="KW-0472">Membrane</keyword>
<gene>
    <name evidence="2" type="ORF">NWI01_17730</name>
</gene>
<feature type="transmembrane region" description="Helical" evidence="1">
    <location>
        <begin position="64"/>
        <end position="83"/>
    </location>
</feature>
<dbReference type="Pfam" id="PF11345">
    <property type="entry name" value="DUF3147"/>
    <property type="match status" value="1"/>
</dbReference>
<feature type="transmembrane region" description="Helical" evidence="1">
    <location>
        <begin position="90"/>
        <end position="111"/>
    </location>
</feature>
<evidence type="ECO:0000313" key="2">
    <source>
        <dbReference type="EMBL" id="GEC15881.1"/>
    </source>
</evidence>
<dbReference type="OrthoDB" id="122007at2"/>
<dbReference type="EMBL" id="BJNF01000042">
    <property type="protein sequence ID" value="GEC15881.1"/>
    <property type="molecule type" value="Genomic_DNA"/>
</dbReference>
<organism evidence="2 3">
    <name type="scientific">Nitrobacter winogradskyi</name>
    <name type="common">Nitrobacter agilis</name>
    <dbReference type="NCBI Taxonomy" id="913"/>
    <lineage>
        <taxon>Bacteria</taxon>
        <taxon>Pseudomonadati</taxon>
        <taxon>Pseudomonadota</taxon>
        <taxon>Alphaproteobacteria</taxon>
        <taxon>Hyphomicrobiales</taxon>
        <taxon>Nitrobacteraceae</taxon>
        <taxon>Nitrobacter</taxon>
    </lineage>
</organism>
<dbReference type="RefSeq" id="WP_141383537.1">
    <property type="nucleotide sequence ID" value="NZ_BJNF01000042.1"/>
</dbReference>
<keyword evidence="1" id="KW-1133">Transmembrane helix</keyword>
<dbReference type="InterPro" id="IPR021493">
    <property type="entry name" value="DUF3147"/>
</dbReference>
<accession>A0A4Y3WCM8</accession>
<evidence type="ECO:0008006" key="4">
    <source>
        <dbReference type="Google" id="ProtNLM"/>
    </source>
</evidence>
<evidence type="ECO:0000256" key="1">
    <source>
        <dbReference type="SAM" id="Phobius"/>
    </source>
</evidence>
<comment type="caution">
    <text evidence="2">The sequence shown here is derived from an EMBL/GenBank/DDBJ whole genome shotgun (WGS) entry which is preliminary data.</text>
</comment>
<name>A0A4Y3WCM8_NITWI</name>
<reference evidence="2 3" key="1">
    <citation type="submission" date="2019-06" db="EMBL/GenBank/DDBJ databases">
        <title>Whole genome shotgun sequence of Nitrobacter winogradskyi NBRC 14297.</title>
        <authorList>
            <person name="Hosoyama A."/>
            <person name="Uohara A."/>
            <person name="Ohji S."/>
            <person name="Ichikawa N."/>
        </authorList>
    </citation>
    <scope>NUCLEOTIDE SEQUENCE [LARGE SCALE GENOMIC DNA]</scope>
    <source>
        <strain evidence="2 3">NBRC 14297</strain>
    </source>
</reference>
<dbReference type="AlphaFoldDB" id="A0A4Y3WCM8"/>
<evidence type="ECO:0000313" key="3">
    <source>
        <dbReference type="Proteomes" id="UP000318825"/>
    </source>
</evidence>
<protein>
    <recommendedName>
        <fullName evidence="4">DUF3147 family protein</fullName>
    </recommendedName>
</protein>
<feature type="transmembrane region" description="Helical" evidence="1">
    <location>
        <begin position="32"/>
        <end position="52"/>
    </location>
</feature>
<dbReference type="Proteomes" id="UP000318825">
    <property type="component" value="Unassembled WGS sequence"/>
</dbReference>
<feature type="transmembrane region" description="Helical" evidence="1">
    <location>
        <begin position="6"/>
        <end position="25"/>
    </location>
</feature>
<keyword evidence="1" id="KW-0812">Transmembrane</keyword>
<proteinExistence type="predicted"/>